<evidence type="ECO:0000259" key="3">
    <source>
        <dbReference type="PROSITE" id="PS50887"/>
    </source>
</evidence>
<evidence type="ECO:0000259" key="2">
    <source>
        <dbReference type="PROSITE" id="PS50883"/>
    </source>
</evidence>
<proteinExistence type="predicted"/>
<reference evidence="5" key="1">
    <citation type="journal article" date="2019" name="Int. J. Syst. Evol. Microbiol.">
        <title>The Global Catalogue of Microorganisms (GCM) 10K type strain sequencing project: providing services to taxonomists for standard genome sequencing and annotation.</title>
        <authorList>
            <consortium name="The Broad Institute Genomics Platform"/>
            <consortium name="The Broad Institute Genome Sequencing Center for Infectious Disease"/>
            <person name="Wu L."/>
            <person name="Ma J."/>
        </authorList>
    </citation>
    <scope>NUCLEOTIDE SEQUENCE [LARGE SCALE GENOMIC DNA]</scope>
    <source>
        <strain evidence="5">JCM 17555</strain>
    </source>
</reference>
<evidence type="ECO:0000313" key="5">
    <source>
        <dbReference type="Proteomes" id="UP001501337"/>
    </source>
</evidence>
<dbReference type="CDD" id="cd01949">
    <property type="entry name" value="GGDEF"/>
    <property type="match status" value="1"/>
</dbReference>
<accession>A0ABP7PDH7</accession>
<dbReference type="InterPro" id="IPR052155">
    <property type="entry name" value="Biofilm_reg_signaling"/>
</dbReference>
<name>A0ABP7PDH7_9GAMM</name>
<dbReference type="InterPro" id="IPR043128">
    <property type="entry name" value="Rev_trsase/Diguanyl_cyclase"/>
</dbReference>
<dbReference type="Proteomes" id="UP001501337">
    <property type="component" value="Unassembled WGS sequence"/>
</dbReference>
<comment type="caution">
    <text evidence="4">The sequence shown here is derived from an EMBL/GenBank/DDBJ whole genome shotgun (WGS) entry which is preliminary data.</text>
</comment>
<dbReference type="EMBL" id="BAABBO010000009">
    <property type="protein sequence ID" value="GAA3963793.1"/>
    <property type="molecule type" value="Genomic_DNA"/>
</dbReference>
<evidence type="ECO:0000313" key="4">
    <source>
        <dbReference type="EMBL" id="GAA3963793.1"/>
    </source>
</evidence>
<feature type="domain" description="EAL" evidence="2">
    <location>
        <begin position="333"/>
        <end position="588"/>
    </location>
</feature>
<dbReference type="Pfam" id="PF00563">
    <property type="entry name" value="EAL"/>
    <property type="match status" value="1"/>
</dbReference>
<evidence type="ECO:0008006" key="6">
    <source>
        <dbReference type="Google" id="ProtNLM"/>
    </source>
</evidence>
<dbReference type="PROSITE" id="PS50887">
    <property type="entry name" value="GGDEF"/>
    <property type="match status" value="1"/>
</dbReference>
<dbReference type="PROSITE" id="PS50883">
    <property type="entry name" value="EAL"/>
    <property type="match status" value="1"/>
</dbReference>
<dbReference type="InterPro" id="IPR035919">
    <property type="entry name" value="EAL_sf"/>
</dbReference>
<keyword evidence="5" id="KW-1185">Reference proteome</keyword>
<dbReference type="Gene3D" id="3.20.20.450">
    <property type="entry name" value="EAL domain"/>
    <property type="match status" value="1"/>
</dbReference>
<dbReference type="InterPro" id="IPR029787">
    <property type="entry name" value="Nucleotide_cyclase"/>
</dbReference>
<dbReference type="RefSeq" id="WP_344806235.1">
    <property type="nucleotide sequence ID" value="NZ_BAABBO010000009.1"/>
</dbReference>
<dbReference type="SMART" id="SM00052">
    <property type="entry name" value="EAL"/>
    <property type="match status" value="1"/>
</dbReference>
<dbReference type="Pfam" id="PF00990">
    <property type="entry name" value="GGDEF"/>
    <property type="match status" value="2"/>
</dbReference>
<evidence type="ECO:0000256" key="1">
    <source>
        <dbReference type="SAM" id="Phobius"/>
    </source>
</evidence>
<dbReference type="SMART" id="SM00267">
    <property type="entry name" value="GGDEF"/>
    <property type="match status" value="1"/>
</dbReference>
<feature type="transmembrane region" description="Helical" evidence="1">
    <location>
        <begin position="44"/>
        <end position="66"/>
    </location>
</feature>
<protein>
    <recommendedName>
        <fullName evidence="6">Diguanylate cyclase (GGDEF)-like protein</fullName>
    </recommendedName>
</protein>
<dbReference type="PANTHER" id="PTHR44757">
    <property type="entry name" value="DIGUANYLATE CYCLASE DGCP"/>
    <property type="match status" value="1"/>
</dbReference>
<organism evidence="4 5">
    <name type="scientific">Allohahella marinimesophila</name>
    <dbReference type="NCBI Taxonomy" id="1054972"/>
    <lineage>
        <taxon>Bacteria</taxon>
        <taxon>Pseudomonadati</taxon>
        <taxon>Pseudomonadota</taxon>
        <taxon>Gammaproteobacteria</taxon>
        <taxon>Oceanospirillales</taxon>
        <taxon>Hahellaceae</taxon>
        <taxon>Allohahella</taxon>
    </lineage>
</organism>
<keyword evidence="1" id="KW-1133">Transmembrane helix</keyword>
<dbReference type="SUPFAM" id="SSF141868">
    <property type="entry name" value="EAL domain-like"/>
    <property type="match status" value="1"/>
</dbReference>
<dbReference type="Gene3D" id="6.10.340.10">
    <property type="match status" value="1"/>
</dbReference>
<dbReference type="NCBIfam" id="TIGR00254">
    <property type="entry name" value="GGDEF"/>
    <property type="match status" value="2"/>
</dbReference>
<dbReference type="Gene3D" id="3.30.70.270">
    <property type="match status" value="1"/>
</dbReference>
<dbReference type="PANTHER" id="PTHR44757:SF2">
    <property type="entry name" value="BIOFILM ARCHITECTURE MAINTENANCE PROTEIN MBAA"/>
    <property type="match status" value="1"/>
</dbReference>
<feature type="transmembrane region" description="Helical" evidence="1">
    <location>
        <begin position="7"/>
        <end position="32"/>
    </location>
</feature>
<dbReference type="CDD" id="cd01948">
    <property type="entry name" value="EAL"/>
    <property type="match status" value="1"/>
</dbReference>
<keyword evidence="1" id="KW-0472">Membrane</keyword>
<sequence>MSHNLQLRLGISLVALILLPFVLAGYLLMTYAPPALLETLGEPWVWVSIVLVLVSTSAGLLFALMYQQVFRPVVAVQAWINAIASDDGIRVGVKHRRTITQLLKRDDEVGSLANATLNMERQLVETKRKLANIAYYDSLTGLANRHTFTLFLQKCLESARRHHHSAALLYIDIDGFKDVNDTLGHGAGDQILKQIAERLNTVLRAEDYIADMSVHHDPMLVDERPEGSSHHGGPRISRIGGDEFAVVIKQLDEVHHAVLICERLLAAMKERFTVEGQQFTLGASIGVSLYPEDGDTNEDLLKCADIAMYHSKNSGRNTFNFYNETMEVVALEMHQLIADLQNAVENEEFYLQYQPQFSTLTGELVSLEALVRWQHPTKGFIPPNDFIPLAESSGIIVKLGRWILMEACRMLARLHKEMGAEIRIAVNVSPVQFAADHGFLEAVRDALQETGLDGACLDLEITESAIMQSGQVALETLQSMKALNVNVSMDDFGTGYSSLAALRDMPIDQLKIDKAFIDHILGGGREHSIIKAMLALAKELDIEVVAEGVETNAQLKFLKLLRCDLVQGYLMSKPLSEDNLFEFIRQHAESPVF</sequence>
<keyword evidence="1" id="KW-0812">Transmembrane</keyword>
<feature type="domain" description="GGDEF" evidence="3">
    <location>
        <begin position="164"/>
        <end position="324"/>
    </location>
</feature>
<dbReference type="SUPFAM" id="SSF55073">
    <property type="entry name" value="Nucleotide cyclase"/>
    <property type="match status" value="2"/>
</dbReference>
<gene>
    <name evidence="4" type="ORF">GCM10022278_22010</name>
</gene>
<dbReference type="InterPro" id="IPR000160">
    <property type="entry name" value="GGDEF_dom"/>
</dbReference>
<dbReference type="InterPro" id="IPR001633">
    <property type="entry name" value="EAL_dom"/>
</dbReference>